<dbReference type="PRINTS" id="PR00778">
    <property type="entry name" value="HTHARSR"/>
</dbReference>
<evidence type="ECO:0000259" key="4">
    <source>
        <dbReference type="PROSITE" id="PS50206"/>
    </source>
</evidence>
<dbReference type="SUPFAM" id="SSF52821">
    <property type="entry name" value="Rhodanese/Cell cycle control phosphatase"/>
    <property type="match status" value="1"/>
</dbReference>
<proteinExistence type="predicted"/>
<dbReference type="GO" id="GO:0003677">
    <property type="term" value="F:DNA binding"/>
    <property type="evidence" value="ECO:0007669"/>
    <property type="project" value="UniProtKB-KW"/>
</dbReference>
<evidence type="ECO:0000259" key="5">
    <source>
        <dbReference type="PROSITE" id="PS50987"/>
    </source>
</evidence>
<dbReference type="SMART" id="SM00450">
    <property type="entry name" value="RHOD"/>
    <property type="match status" value="1"/>
</dbReference>
<feature type="domain" description="Rhodanese" evidence="4">
    <location>
        <begin position="130"/>
        <end position="220"/>
    </location>
</feature>
<dbReference type="InterPro" id="IPR051011">
    <property type="entry name" value="Metal_resp_trans_reg"/>
</dbReference>
<accession>A0A974Y3A8</accession>
<organism evidence="6 7">
    <name type="scientific">Azospira restricta</name>
    <dbReference type="NCBI Taxonomy" id="404405"/>
    <lineage>
        <taxon>Bacteria</taxon>
        <taxon>Pseudomonadati</taxon>
        <taxon>Pseudomonadota</taxon>
        <taxon>Betaproteobacteria</taxon>
        <taxon>Rhodocyclales</taxon>
        <taxon>Rhodocyclaceae</taxon>
        <taxon>Azospira</taxon>
    </lineage>
</organism>
<keyword evidence="1" id="KW-0805">Transcription regulation</keyword>
<dbReference type="EMBL" id="CP064781">
    <property type="protein sequence ID" value="QRJ63813.1"/>
    <property type="molecule type" value="Genomic_DNA"/>
</dbReference>
<dbReference type="InterPro" id="IPR036390">
    <property type="entry name" value="WH_DNA-bd_sf"/>
</dbReference>
<dbReference type="InterPro" id="IPR011991">
    <property type="entry name" value="ArsR-like_HTH"/>
</dbReference>
<dbReference type="CDD" id="cd00090">
    <property type="entry name" value="HTH_ARSR"/>
    <property type="match status" value="1"/>
</dbReference>
<dbReference type="Gene3D" id="1.10.10.10">
    <property type="entry name" value="Winged helix-like DNA-binding domain superfamily/Winged helix DNA-binding domain"/>
    <property type="match status" value="1"/>
</dbReference>
<dbReference type="GO" id="GO:0003700">
    <property type="term" value="F:DNA-binding transcription factor activity"/>
    <property type="evidence" value="ECO:0007669"/>
    <property type="project" value="InterPro"/>
</dbReference>
<dbReference type="SUPFAM" id="SSF46785">
    <property type="entry name" value="Winged helix' DNA-binding domain"/>
    <property type="match status" value="1"/>
</dbReference>
<reference evidence="6" key="1">
    <citation type="submission" date="2020-11" db="EMBL/GenBank/DDBJ databases">
        <title>Azospira restricta DSM 18626 genome sequence.</title>
        <authorList>
            <person name="Moe W.M."/>
        </authorList>
    </citation>
    <scope>NUCLEOTIDE SEQUENCE</scope>
    <source>
        <strain evidence="6">DSM 18626</strain>
    </source>
</reference>
<dbReference type="Pfam" id="PF00581">
    <property type="entry name" value="Rhodanese"/>
    <property type="match status" value="1"/>
</dbReference>
<dbReference type="Pfam" id="PF01022">
    <property type="entry name" value="HTH_5"/>
    <property type="match status" value="1"/>
</dbReference>
<evidence type="ECO:0000256" key="1">
    <source>
        <dbReference type="ARBA" id="ARBA00023015"/>
    </source>
</evidence>
<dbReference type="InterPro" id="IPR001845">
    <property type="entry name" value="HTH_ArsR_DNA-bd_dom"/>
</dbReference>
<dbReference type="AlphaFoldDB" id="A0A974Y3A8"/>
<keyword evidence="7" id="KW-1185">Reference proteome</keyword>
<dbReference type="PROSITE" id="PS50206">
    <property type="entry name" value="RHODANESE_3"/>
    <property type="match status" value="1"/>
</dbReference>
<name>A0A974Y3A8_9RHOO</name>
<dbReference type="CDD" id="cd00158">
    <property type="entry name" value="RHOD"/>
    <property type="match status" value="1"/>
</dbReference>
<dbReference type="Gene3D" id="3.40.250.10">
    <property type="entry name" value="Rhodanese-like domain"/>
    <property type="match status" value="1"/>
</dbReference>
<dbReference type="NCBIfam" id="NF033788">
    <property type="entry name" value="HTH_metalloreg"/>
    <property type="match status" value="1"/>
</dbReference>
<keyword evidence="2" id="KW-0238">DNA-binding</keyword>
<dbReference type="PROSITE" id="PS50987">
    <property type="entry name" value="HTH_ARSR_2"/>
    <property type="match status" value="1"/>
</dbReference>
<evidence type="ECO:0000256" key="3">
    <source>
        <dbReference type="ARBA" id="ARBA00023163"/>
    </source>
</evidence>
<dbReference type="SMART" id="SM00418">
    <property type="entry name" value="HTH_ARSR"/>
    <property type="match status" value="1"/>
</dbReference>
<protein>
    <submittedName>
        <fullName evidence="6">ArsR family transcriptional regulator</fullName>
    </submittedName>
</protein>
<feature type="domain" description="HTH arsR-type" evidence="5">
    <location>
        <begin position="6"/>
        <end position="100"/>
    </location>
</feature>
<dbReference type="RefSeq" id="WP_238998964.1">
    <property type="nucleotide sequence ID" value="NZ_CP064781.1"/>
</dbReference>
<dbReference type="InterPro" id="IPR036873">
    <property type="entry name" value="Rhodanese-like_dom_sf"/>
</dbReference>
<keyword evidence="3" id="KW-0804">Transcription</keyword>
<dbReference type="PANTHER" id="PTHR43132:SF8">
    <property type="entry name" value="HTH-TYPE TRANSCRIPTIONAL REGULATOR KMTR"/>
    <property type="match status" value="1"/>
</dbReference>
<evidence type="ECO:0000313" key="6">
    <source>
        <dbReference type="EMBL" id="QRJ63813.1"/>
    </source>
</evidence>
<evidence type="ECO:0000313" key="7">
    <source>
        <dbReference type="Proteomes" id="UP000663444"/>
    </source>
</evidence>
<gene>
    <name evidence="6" type="ORF">IWH25_00170</name>
</gene>
<evidence type="ECO:0000256" key="2">
    <source>
        <dbReference type="ARBA" id="ARBA00023125"/>
    </source>
</evidence>
<dbReference type="InterPro" id="IPR036388">
    <property type="entry name" value="WH-like_DNA-bd_sf"/>
</dbReference>
<dbReference type="KEGG" id="ares:IWH25_00170"/>
<dbReference type="PANTHER" id="PTHR43132">
    <property type="entry name" value="ARSENICAL RESISTANCE OPERON REPRESSOR ARSR-RELATED"/>
    <property type="match status" value="1"/>
</dbReference>
<dbReference type="Proteomes" id="UP000663444">
    <property type="component" value="Chromosome"/>
</dbReference>
<sequence>MKTESAKSSLYEQVARIGKALSSPKRLEFLELLAQGEKTVEALAAGAGVDMRLASAHLKALREARLVDTRRDGKYIHYRLSGADVARLWVGLRETAAEHLLELRVALAGIAGDPGSLCAETRDSLLRKAASGEIVVIDVRPSDEYAAGHLPHARSLPLAELEKRLADLPADGREIVAYCRGPFCLMSDEAVRLLRAHGFVARKISDGVSEWAACGLPLATTAG</sequence>
<dbReference type="InterPro" id="IPR001763">
    <property type="entry name" value="Rhodanese-like_dom"/>
</dbReference>